<keyword evidence="1" id="KW-1133">Transmembrane helix</keyword>
<protein>
    <recommendedName>
        <fullName evidence="2">Acyltransferase 3 domain-containing protein</fullName>
    </recommendedName>
</protein>
<dbReference type="InterPro" id="IPR002656">
    <property type="entry name" value="Acyl_transf_3_dom"/>
</dbReference>
<feature type="domain" description="Acyltransferase 3" evidence="2">
    <location>
        <begin position="17"/>
        <end position="330"/>
    </location>
</feature>
<feature type="transmembrane region" description="Helical" evidence="1">
    <location>
        <begin position="93"/>
        <end position="115"/>
    </location>
</feature>
<sequence>MRDERLGGLAMAKSRNSNIELLRILSILIIMWTHLSLLPQLKETNYPFLSGLIANLGGVGDNLFFGITAWFMCNESPNFRKSCRRVWKLEQQLLFYALGLFAICTVLFFSGYPLFHSTGSWLHLGVVSVMPVLAGLWWYPTAYVVFVLICPWLNIGLKAIGRAGHGFIAVLGVVMWGVLPYVAKGMDLSAFMFIYLYIPMAYLRWYRSDLERSRLMAWALTLGGLFVSSASYAVRKILIGSFTYGVDPWYLPSMCAALGIILLTTQARPRHSRVINAIAKSTLAVYLVHLNWGIFPLWQNILSCILIGSGLSNQPWMLFVAHFTCVVLLYLFIVVIDMIRRKLFNLTINRLGHENRWFNRVWMFLIRFSPKLAQNNL</sequence>
<reference evidence="3 4" key="1">
    <citation type="submission" date="2018-03" db="EMBL/GenBank/DDBJ databases">
        <authorList>
            <person name="Keele B.F."/>
        </authorList>
    </citation>
    <scope>NUCLEOTIDE SEQUENCE [LARGE SCALE GENOMIC DNA]</scope>
    <source>
        <strain evidence="3 4">1-11</strain>
    </source>
</reference>
<evidence type="ECO:0000256" key="1">
    <source>
        <dbReference type="SAM" id="Phobius"/>
    </source>
</evidence>
<accession>A0A2R4G4P3</accession>
<keyword evidence="1" id="KW-0472">Membrane</keyword>
<dbReference type="Pfam" id="PF01757">
    <property type="entry name" value="Acyl_transf_3"/>
    <property type="match status" value="1"/>
</dbReference>
<gene>
    <name evidence="3" type="ORF">C8077_07940</name>
</gene>
<dbReference type="AlphaFoldDB" id="A0A2R4G4P3"/>
<dbReference type="GO" id="GO:0016747">
    <property type="term" value="F:acyltransferase activity, transferring groups other than amino-acyl groups"/>
    <property type="evidence" value="ECO:0007669"/>
    <property type="project" value="InterPro"/>
</dbReference>
<proteinExistence type="predicted"/>
<evidence type="ECO:0000259" key="2">
    <source>
        <dbReference type="Pfam" id="PF01757"/>
    </source>
</evidence>
<feature type="transmembrane region" description="Helical" evidence="1">
    <location>
        <begin position="215"/>
        <end position="234"/>
    </location>
</feature>
<dbReference type="RefSeq" id="WP_107646469.1">
    <property type="nucleotide sequence ID" value="NZ_CP028341.1"/>
</dbReference>
<feature type="transmembrane region" description="Helical" evidence="1">
    <location>
        <begin position="249"/>
        <end position="265"/>
    </location>
</feature>
<organism evidence="3 4">
    <name type="scientific">Bifidobacterium adolescentis</name>
    <dbReference type="NCBI Taxonomy" id="1680"/>
    <lineage>
        <taxon>Bacteria</taxon>
        <taxon>Bacillati</taxon>
        <taxon>Actinomycetota</taxon>
        <taxon>Actinomycetes</taxon>
        <taxon>Bifidobacteriales</taxon>
        <taxon>Bifidobacteriaceae</taxon>
        <taxon>Bifidobacterium</taxon>
    </lineage>
</organism>
<feature type="transmembrane region" description="Helical" evidence="1">
    <location>
        <begin position="315"/>
        <end position="336"/>
    </location>
</feature>
<evidence type="ECO:0000313" key="3">
    <source>
        <dbReference type="EMBL" id="AVT45827.1"/>
    </source>
</evidence>
<evidence type="ECO:0000313" key="4">
    <source>
        <dbReference type="Proteomes" id="UP000241454"/>
    </source>
</evidence>
<keyword evidence="1" id="KW-0812">Transmembrane</keyword>
<feature type="transmembrane region" description="Helical" evidence="1">
    <location>
        <begin position="135"/>
        <end position="153"/>
    </location>
</feature>
<dbReference type="EMBL" id="CP028341">
    <property type="protein sequence ID" value="AVT45827.1"/>
    <property type="molecule type" value="Genomic_DNA"/>
</dbReference>
<feature type="transmembrane region" description="Helical" evidence="1">
    <location>
        <begin position="165"/>
        <end position="182"/>
    </location>
</feature>
<feature type="transmembrane region" description="Helical" evidence="1">
    <location>
        <begin position="188"/>
        <end position="206"/>
    </location>
</feature>
<feature type="transmembrane region" description="Helical" evidence="1">
    <location>
        <begin position="21"/>
        <end position="41"/>
    </location>
</feature>
<feature type="transmembrane region" description="Helical" evidence="1">
    <location>
        <begin position="53"/>
        <end position="73"/>
    </location>
</feature>
<dbReference type="Proteomes" id="UP000241454">
    <property type="component" value="Chromosome"/>
</dbReference>
<name>A0A2R4G4P3_BIFAD</name>